<dbReference type="PANTHER" id="PTHR22950:SF698">
    <property type="entry name" value="AMINO ACID TRANSPORTER TRANSMEMBRANE DOMAIN-CONTAINING PROTEIN"/>
    <property type="match status" value="1"/>
</dbReference>
<evidence type="ECO:0000256" key="2">
    <source>
        <dbReference type="ARBA" id="ARBA00022692"/>
    </source>
</evidence>
<accession>A0A921RFE0</accession>
<protein>
    <recommendedName>
        <fullName evidence="8">Amino acid transporter transmembrane domain-containing protein</fullName>
    </recommendedName>
</protein>
<evidence type="ECO:0000256" key="7">
    <source>
        <dbReference type="SAM" id="Phobius"/>
    </source>
</evidence>
<dbReference type="OMA" id="KNAFTCA"/>
<evidence type="ECO:0000256" key="3">
    <source>
        <dbReference type="ARBA" id="ARBA00022970"/>
    </source>
</evidence>
<keyword evidence="2 7" id="KW-0812">Transmembrane</keyword>
<feature type="region of interest" description="Disordered" evidence="6">
    <location>
        <begin position="1"/>
        <end position="21"/>
    </location>
</feature>
<comment type="caution">
    <text evidence="9">The sequence shown here is derived from an EMBL/GenBank/DDBJ whole genome shotgun (WGS) entry which is preliminary data.</text>
</comment>
<comment type="subcellular location">
    <subcellularLocation>
        <location evidence="1">Membrane</location>
        <topology evidence="1">Multi-pass membrane protein</topology>
    </subcellularLocation>
</comment>
<sequence>MAAAGSPLDEPFLVPGKDREQRGGADDVANIEAQLLLHHDTGASFWRSCLNLSNIISGVGLLSVPYALAQGGWLSLVLFAVVGAVCYYTGELIARCMRAGGGGGVSAVRSYPDIGQLAFGQPGRKTIGAIMYAELYLVAVSFLILEGDNLDKLLPGTAVGLPGGYVLRGKQLFTLVAAVVILPTTWLRDLSVLAYVSAVGLVASVALTASLVWAGVAEHGFHAKDANVFSLAGLPTSLSLYFVCFSGHGVFPTVYTSMRDNNGFTKVLLFSSVLCSLNYALTAVLGYMIYGDDVKSLVTLNLPTGKVYTRIAILTTLITPLAKYALVIQPITTGMEEKLSSSSRGSLARAAISTGVVVSTVVAACTVPFFGYLMSFIGSSLNVTVAVLFPCLSYLMIGRVRRAEAAGIVAILVFGVCVAVLGTYTSLHQIVSTF</sequence>
<reference evidence="9" key="2">
    <citation type="submission" date="2020-10" db="EMBL/GenBank/DDBJ databases">
        <authorList>
            <person name="Cooper E.A."/>
            <person name="Brenton Z.W."/>
            <person name="Flinn B.S."/>
            <person name="Jenkins J."/>
            <person name="Shu S."/>
            <person name="Flowers D."/>
            <person name="Luo F."/>
            <person name="Wang Y."/>
            <person name="Xia P."/>
            <person name="Barry K."/>
            <person name="Daum C."/>
            <person name="Lipzen A."/>
            <person name="Yoshinaga Y."/>
            <person name="Schmutz J."/>
            <person name="Saski C."/>
            <person name="Vermerris W."/>
            <person name="Kresovich S."/>
        </authorList>
    </citation>
    <scope>NUCLEOTIDE SEQUENCE</scope>
</reference>
<reference evidence="9" key="1">
    <citation type="journal article" date="2019" name="BMC Genomics">
        <title>A new reference genome for Sorghum bicolor reveals high levels of sequence similarity between sweet and grain genotypes: implications for the genetics of sugar metabolism.</title>
        <authorList>
            <person name="Cooper E.A."/>
            <person name="Brenton Z.W."/>
            <person name="Flinn B.S."/>
            <person name="Jenkins J."/>
            <person name="Shu S."/>
            <person name="Flowers D."/>
            <person name="Luo F."/>
            <person name="Wang Y."/>
            <person name="Xia P."/>
            <person name="Barry K."/>
            <person name="Daum C."/>
            <person name="Lipzen A."/>
            <person name="Yoshinaga Y."/>
            <person name="Schmutz J."/>
            <person name="Saski C."/>
            <person name="Vermerris W."/>
            <person name="Kresovich S."/>
        </authorList>
    </citation>
    <scope>NUCLEOTIDE SEQUENCE</scope>
</reference>
<feature type="transmembrane region" description="Helical" evidence="7">
    <location>
        <begin position="409"/>
        <end position="431"/>
    </location>
</feature>
<keyword evidence="3" id="KW-0813">Transport</keyword>
<dbReference type="GO" id="GO:0006865">
    <property type="term" value="P:amino acid transport"/>
    <property type="evidence" value="ECO:0007669"/>
    <property type="project" value="UniProtKB-KW"/>
</dbReference>
<feature type="transmembrane region" description="Helical" evidence="7">
    <location>
        <begin position="67"/>
        <end position="88"/>
    </location>
</feature>
<organism evidence="9 10">
    <name type="scientific">Sorghum bicolor</name>
    <name type="common">Sorghum</name>
    <name type="synonym">Sorghum vulgare</name>
    <dbReference type="NCBI Taxonomy" id="4558"/>
    <lineage>
        <taxon>Eukaryota</taxon>
        <taxon>Viridiplantae</taxon>
        <taxon>Streptophyta</taxon>
        <taxon>Embryophyta</taxon>
        <taxon>Tracheophyta</taxon>
        <taxon>Spermatophyta</taxon>
        <taxon>Magnoliopsida</taxon>
        <taxon>Liliopsida</taxon>
        <taxon>Poales</taxon>
        <taxon>Poaceae</taxon>
        <taxon>PACMAD clade</taxon>
        <taxon>Panicoideae</taxon>
        <taxon>Andropogonodae</taxon>
        <taxon>Andropogoneae</taxon>
        <taxon>Sorghinae</taxon>
        <taxon>Sorghum</taxon>
    </lineage>
</organism>
<feature type="transmembrane region" description="Helical" evidence="7">
    <location>
        <begin position="228"/>
        <end position="255"/>
    </location>
</feature>
<evidence type="ECO:0000259" key="8">
    <source>
        <dbReference type="Pfam" id="PF01490"/>
    </source>
</evidence>
<gene>
    <name evidence="9" type="ORF">BDA96_03G226100</name>
</gene>
<feature type="transmembrane region" description="Helical" evidence="7">
    <location>
        <begin position="126"/>
        <end position="145"/>
    </location>
</feature>
<dbReference type="InterPro" id="IPR013057">
    <property type="entry name" value="AA_transpt_TM"/>
</dbReference>
<dbReference type="KEGG" id="sbi:8082490"/>
<dbReference type="Gramene" id="EES01014">
    <property type="protein sequence ID" value="EES01014"/>
    <property type="gene ID" value="SORBI_3003G208000"/>
</dbReference>
<evidence type="ECO:0000313" key="9">
    <source>
        <dbReference type="EMBL" id="KAG0538326.1"/>
    </source>
</evidence>
<name>A0A921RFE0_SORBI</name>
<evidence type="ECO:0000313" key="10">
    <source>
        <dbReference type="Proteomes" id="UP000807115"/>
    </source>
</evidence>
<dbReference type="AlphaFoldDB" id="A0A921RFE0"/>
<dbReference type="PANTHER" id="PTHR22950">
    <property type="entry name" value="AMINO ACID TRANSPORTER"/>
    <property type="match status" value="1"/>
</dbReference>
<feature type="domain" description="Amino acid transporter transmembrane" evidence="8">
    <location>
        <begin position="42"/>
        <end position="426"/>
    </location>
</feature>
<dbReference type="Pfam" id="PF01490">
    <property type="entry name" value="Aa_trans"/>
    <property type="match status" value="1"/>
</dbReference>
<evidence type="ECO:0000256" key="1">
    <source>
        <dbReference type="ARBA" id="ARBA00004141"/>
    </source>
</evidence>
<feature type="transmembrane region" description="Helical" evidence="7">
    <location>
        <begin position="267"/>
        <end position="287"/>
    </location>
</feature>
<feature type="transmembrane region" description="Helical" evidence="7">
    <location>
        <begin position="347"/>
        <end position="370"/>
    </location>
</feature>
<feature type="transmembrane region" description="Helical" evidence="7">
    <location>
        <begin position="307"/>
        <end position="326"/>
    </location>
</feature>
<keyword evidence="4 7" id="KW-1133">Transmembrane helix</keyword>
<dbReference type="EMBL" id="CM027682">
    <property type="protein sequence ID" value="KAG0538326.1"/>
    <property type="molecule type" value="Genomic_DNA"/>
</dbReference>
<dbReference type="Proteomes" id="UP000807115">
    <property type="component" value="Chromosome 3"/>
</dbReference>
<proteinExistence type="predicted"/>
<keyword evidence="3" id="KW-0029">Amino-acid transport</keyword>
<feature type="transmembrane region" description="Helical" evidence="7">
    <location>
        <begin position="192"/>
        <end position="216"/>
    </location>
</feature>
<evidence type="ECO:0000256" key="4">
    <source>
        <dbReference type="ARBA" id="ARBA00022989"/>
    </source>
</evidence>
<evidence type="ECO:0000256" key="6">
    <source>
        <dbReference type="SAM" id="MobiDB-lite"/>
    </source>
</evidence>
<keyword evidence="5 7" id="KW-0472">Membrane</keyword>
<feature type="transmembrane region" description="Helical" evidence="7">
    <location>
        <begin position="165"/>
        <end position="185"/>
    </location>
</feature>
<dbReference type="OrthoDB" id="655540at2759"/>
<evidence type="ECO:0000256" key="5">
    <source>
        <dbReference type="ARBA" id="ARBA00023136"/>
    </source>
</evidence>
<dbReference type="GO" id="GO:0031090">
    <property type="term" value="C:organelle membrane"/>
    <property type="evidence" value="ECO:0007669"/>
    <property type="project" value="UniProtKB-ARBA"/>
</dbReference>
<feature type="transmembrane region" description="Helical" evidence="7">
    <location>
        <begin position="376"/>
        <end position="397"/>
    </location>
</feature>